<dbReference type="GO" id="GO:0015031">
    <property type="term" value="P:protein transport"/>
    <property type="evidence" value="ECO:0007669"/>
    <property type="project" value="InterPro"/>
</dbReference>
<feature type="domain" description="AprE-like beta-barrel" evidence="11">
    <location>
        <begin position="321"/>
        <end position="408"/>
    </location>
</feature>
<dbReference type="GO" id="GO:0005886">
    <property type="term" value="C:plasma membrane"/>
    <property type="evidence" value="ECO:0007669"/>
    <property type="project" value="UniProtKB-SubCell"/>
</dbReference>
<dbReference type="STRING" id="941907.SAMN06295910_0818"/>
<keyword evidence="3 9" id="KW-0813">Transport</keyword>
<keyword evidence="13" id="KW-1185">Reference proteome</keyword>
<evidence type="ECO:0000256" key="9">
    <source>
        <dbReference type="RuleBase" id="RU365093"/>
    </source>
</evidence>
<comment type="similarity">
    <text evidence="2 9">Belongs to the membrane fusion protein (MFP) (TC 8.A.1) family.</text>
</comment>
<sequence>MNAPMHLEDYIDRMRPRAGANILLWVIVGFIAVFLIWATFAELDRTVRGSGRIIPSSQLQTVSNLEGGILEQILVKVGDQVKRGDPIVRLDQTQTGSAFGSNQAQYDALVARIARLEAEVAGRAPTFPSGPSPTLQEQVAIERSVHASRMADLQSLSAAAQARVVQTDRAVAEADAALEARRSAREAAQTELQLIRPLVERGIEPRLSLIQAENRAATTAADVAAASAAVTRAQSAVAEARASFNQQRQDWRARAAQELAQAQGEMVALRRTLPALSDRVSRTVIRSPLAGTVNRVLFTTVGGTISPGAPIAEIVPSDDSLIVEAQVRPQDIAWVRMNQRAKINVTAYDTAVYGSLEGKVTAISPDATLNERTGESYYTVRVATEDKLRDRAGKELDIGPGMVADVSLLGDKRTVLEYILTPITRLSETALREE</sequence>
<gene>
    <name evidence="12" type="ORF">SAMN06295910_0818</name>
</gene>
<evidence type="ECO:0000313" key="12">
    <source>
        <dbReference type="EMBL" id="SMF61824.1"/>
    </source>
</evidence>
<dbReference type="PANTHER" id="PTHR30386:SF26">
    <property type="entry name" value="TRANSPORT PROTEIN COMB"/>
    <property type="match status" value="1"/>
</dbReference>
<keyword evidence="6 9" id="KW-0812">Transmembrane</keyword>
<keyword evidence="4 9" id="KW-1003">Cell membrane</keyword>
<feature type="transmembrane region" description="Helical" evidence="9">
    <location>
        <begin position="21"/>
        <end position="40"/>
    </location>
</feature>
<evidence type="ECO:0000256" key="8">
    <source>
        <dbReference type="ARBA" id="ARBA00023136"/>
    </source>
</evidence>
<reference evidence="13" key="1">
    <citation type="submission" date="2017-04" db="EMBL/GenBank/DDBJ databases">
        <authorList>
            <person name="Varghese N."/>
            <person name="Submissions S."/>
        </authorList>
    </citation>
    <scope>NUCLEOTIDE SEQUENCE [LARGE SCALE GENOMIC DNA]</scope>
    <source>
        <strain evidence="13">Dd16</strain>
    </source>
</reference>
<dbReference type="RefSeq" id="WP_085217635.1">
    <property type="nucleotide sequence ID" value="NZ_LT840185.1"/>
</dbReference>
<dbReference type="NCBIfam" id="TIGR01843">
    <property type="entry name" value="type_I_hlyD"/>
    <property type="match status" value="1"/>
</dbReference>
<protein>
    <recommendedName>
        <fullName evidence="9">Membrane fusion protein (MFP) family protein</fullName>
    </recommendedName>
</protein>
<dbReference type="InterPro" id="IPR010129">
    <property type="entry name" value="T1SS_HlyD"/>
</dbReference>
<dbReference type="Gene3D" id="2.40.30.170">
    <property type="match status" value="1"/>
</dbReference>
<evidence type="ECO:0000256" key="5">
    <source>
        <dbReference type="ARBA" id="ARBA00022519"/>
    </source>
</evidence>
<proteinExistence type="inferred from homology"/>
<keyword evidence="7 9" id="KW-1133">Transmembrane helix</keyword>
<dbReference type="Proteomes" id="UP000192934">
    <property type="component" value="Chromosome I"/>
</dbReference>
<evidence type="ECO:0000313" key="13">
    <source>
        <dbReference type="Proteomes" id="UP000192934"/>
    </source>
</evidence>
<evidence type="ECO:0000256" key="6">
    <source>
        <dbReference type="ARBA" id="ARBA00022692"/>
    </source>
</evidence>
<dbReference type="Pfam" id="PF25994">
    <property type="entry name" value="HH_AprE"/>
    <property type="match status" value="1"/>
</dbReference>
<name>A0A1X7G0D1_9SPHN</name>
<evidence type="ECO:0000256" key="7">
    <source>
        <dbReference type="ARBA" id="ARBA00022989"/>
    </source>
</evidence>
<evidence type="ECO:0000259" key="10">
    <source>
        <dbReference type="Pfam" id="PF25994"/>
    </source>
</evidence>
<dbReference type="Pfam" id="PF26002">
    <property type="entry name" value="Beta-barrel_AprE"/>
    <property type="match status" value="1"/>
</dbReference>
<dbReference type="AlphaFoldDB" id="A0A1X7G0D1"/>
<comment type="subcellular location">
    <subcellularLocation>
        <location evidence="1 9">Cell inner membrane</location>
        <topology evidence="1 9">Single-pass membrane protein</topology>
    </subcellularLocation>
</comment>
<evidence type="ECO:0000256" key="1">
    <source>
        <dbReference type="ARBA" id="ARBA00004377"/>
    </source>
</evidence>
<dbReference type="Gene3D" id="2.40.50.100">
    <property type="match status" value="1"/>
</dbReference>
<dbReference type="PANTHER" id="PTHR30386">
    <property type="entry name" value="MEMBRANE FUSION SUBUNIT OF EMRAB-TOLC MULTIDRUG EFFLUX PUMP"/>
    <property type="match status" value="1"/>
</dbReference>
<accession>A0A1X7G0D1</accession>
<evidence type="ECO:0000256" key="4">
    <source>
        <dbReference type="ARBA" id="ARBA00022475"/>
    </source>
</evidence>
<feature type="domain" description="AprE-like long alpha-helical hairpin" evidence="10">
    <location>
        <begin position="98"/>
        <end position="279"/>
    </location>
</feature>
<dbReference type="InterPro" id="IPR050739">
    <property type="entry name" value="MFP"/>
</dbReference>
<dbReference type="InterPro" id="IPR058781">
    <property type="entry name" value="HH_AprE-like"/>
</dbReference>
<evidence type="ECO:0000256" key="2">
    <source>
        <dbReference type="ARBA" id="ARBA00009477"/>
    </source>
</evidence>
<keyword evidence="5 9" id="KW-0997">Cell inner membrane</keyword>
<dbReference type="OrthoDB" id="9810980at2"/>
<evidence type="ECO:0000256" key="3">
    <source>
        <dbReference type="ARBA" id="ARBA00022448"/>
    </source>
</evidence>
<evidence type="ECO:0000259" key="11">
    <source>
        <dbReference type="Pfam" id="PF26002"/>
    </source>
</evidence>
<dbReference type="EMBL" id="LT840185">
    <property type="protein sequence ID" value="SMF61824.1"/>
    <property type="molecule type" value="Genomic_DNA"/>
</dbReference>
<dbReference type="InterPro" id="IPR058982">
    <property type="entry name" value="Beta-barrel_AprE"/>
</dbReference>
<dbReference type="PRINTS" id="PR01490">
    <property type="entry name" value="RTXTOXIND"/>
</dbReference>
<organism evidence="12 13">
    <name type="scientific">Allosphingosinicella indica</name>
    <dbReference type="NCBI Taxonomy" id="941907"/>
    <lineage>
        <taxon>Bacteria</taxon>
        <taxon>Pseudomonadati</taxon>
        <taxon>Pseudomonadota</taxon>
        <taxon>Alphaproteobacteria</taxon>
        <taxon>Sphingomonadales</taxon>
        <taxon>Sphingomonadaceae</taxon>
        <taxon>Allosphingosinicella</taxon>
    </lineage>
</organism>
<keyword evidence="8 9" id="KW-0472">Membrane</keyword>